<evidence type="ECO:0000313" key="5">
    <source>
        <dbReference type="Proteomes" id="UP001642464"/>
    </source>
</evidence>
<gene>
    <name evidence="4" type="ORF">SCF082_LOCUS45068</name>
</gene>
<evidence type="ECO:0000313" key="4">
    <source>
        <dbReference type="EMBL" id="CAK9095964.1"/>
    </source>
</evidence>
<evidence type="ECO:0000256" key="2">
    <source>
        <dbReference type="ARBA" id="ARBA00017835"/>
    </source>
</evidence>
<reference evidence="4 5" key="1">
    <citation type="submission" date="2024-02" db="EMBL/GenBank/DDBJ databases">
        <authorList>
            <person name="Chen Y."/>
            <person name="Shah S."/>
            <person name="Dougan E. K."/>
            <person name="Thang M."/>
            <person name="Chan C."/>
        </authorList>
    </citation>
    <scope>NUCLEOTIDE SEQUENCE [LARGE SCALE GENOMIC DNA]</scope>
</reference>
<sequence length="240" mass="26894">HHQSFSTFLSMAKGQTWPEKSPVHPNVQICFPSLLQPHRPVWLGLKPASIAWCHDIPGFFSSGGETRAEVFTKELEETPFRYLPYLARAKRLLLSSQRYIAYSSDVGESLRPVLKPWQVNLSYGIAGAYVLADTTLAGYRKHQKNCSREEIAAACAHTAVFQTLASLALPAVIIHTCVHQSQHFFDKERFAHKPKLARYGPSAVGLAIIPFMPLLDHPCEHAIDAMFDLCWPAWRGEGSK</sequence>
<organism evidence="4 5">
    <name type="scientific">Durusdinium trenchii</name>
    <dbReference type="NCBI Taxonomy" id="1381693"/>
    <lineage>
        <taxon>Eukaryota</taxon>
        <taxon>Sar</taxon>
        <taxon>Alveolata</taxon>
        <taxon>Dinophyceae</taxon>
        <taxon>Suessiales</taxon>
        <taxon>Symbiodiniaceae</taxon>
        <taxon>Durusdinium</taxon>
    </lineage>
</organism>
<evidence type="ECO:0000256" key="3">
    <source>
        <dbReference type="ARBA" id="ARBA00029631"/>
    </source>
</evidence>
<protein>
    <recommendedName>
        <fullName evidence="2">Mitochondrial fission process protein 1</fullName>
    </recommendedName>
    <alternativeName>
        <fullName evidence="3">Mitochondrial 18 kDa protein</fullName>
    </alternativeName>
</protein>
<dbReference type="Pfam" id="PF10558">
    <property type="entry name" value="MTP18"/>
    <property type="match status" value="1"/>
</dbReference>
<keyword evidence="5" id="KW-1185">Reference proteome</keyword>
<dbReference type="Proteomes" id="UP001642464">
    <property type="component" value="Unassembled WGS sequence"/>
</dbReference>
<accession>A0ABP0R6V5</accession>
<name>A0ABP0R6V5_9DINO</name>
<dbReference type="InterPro" id="IPR019560">
    <property type="entry name" value="Mitochondrial_18_kDa_protein"/>
</dbReference>
<comment type="caution">
    <text evidence="4">The sequence shown here is derived from an EMBL/GenBank/DDBJ whole genome shotgun (WGS) entry which is preliminary data.</text>
</comment>
<dbReference type="PANTHER" id="PTHR11001:SF2">
    <property type="entry name" value="MITOCHONDRIAL FISSION PROCESS PROTEIN 1"/>
    <property type="match status" value="1"/>
</dbReference>
<dbReference type="PANTHER" id="PTHR11001">
    <property type="entry name" value="MITOCHONDRIAL FISSION PROCESS PROTEIN 1"/>
    <property type="match status" value="1"/>
</dbReference>
<evidence type="ECO:0000256" key="1">
    <source>
        <dbReference type="ARBA" id="ARBA00009224"/>
    </source>
</evidence>
<comment type="similarity">
    <text evidence="1">Belongs to the MTFP1 family.</text>
</comment>
<proteinExistence type="inferred from homology"/>
<dbReference type="EMBL" id="CAXAMM010040881">
    <property type="protein sequence ID" value="CAK9095964.1"/>
    <property type="molecule type" value="Genomic_DNA"/>
</dbReference>
<feature type="non-terminal residue" evidence="4">
    <location>
        <position position="1"/>
    </location>
</feature>